<proteinExistence type="predicted"/>
<organism evidence="1">
    <name type="scientific">gut metagenome</name>
    <dbReference type="NCBI Taxonomy" id="749906"/>
    <lineage>
        <taxon>unclassified sequences</taxon>
        <taxon>metagenomes</taxon>
        <taxon>organismal metagenomes</taxon>
    </lineage>
</organism>
<evidence type="ECO:0000313" key="1">
    <source>
        <dbReference type="EMBL" id="EJW98930.1"/>
    </source>
</evidence>
<dbReference type="EMBL" id="AMCI01004039">
    <property type="protein sequence ID" value="EJW98930.1"/>
    <property type="molecule type" value="Genomic_DNA"/>
</dbReference>
<protein>
    <submittedName>
        <fullName evidence="1">Uncharacterized protein</fullName>
    </submittedName>
</protein>
<sequence length="69" mass="8150">MNYLLKISAIGNDEERVHALYGHIEDVYWHVKTKCAEGEIIDIYEEEEYIETVIRLNSSVAKLTHKLEW</sequence>
<reference evidence="1" key="1">
    <citation type="journal article" date="2012" name="PLoS ONE">
        <title>Gene sets for utilization of primary and secondary nutrition supplies in the distal gut of endangered iberian lynx.</title>
        <authorList>
            <person name="Alcaide M."/>
            <person name="Messina E."/>
            <person name="Richter M."/>
            <person name="Bargiela R."/>
            <person name="Peplies J."/>
            <person name="Huws S.A."/>
            <person name="Newbold C.J."/>
            <person name="Golyshin P.N."/>
            <person name="Simon M.A."/>
            <person name="Lopez G."/>
            <person name="Yakimov M.M."/>
            <person name="Ferrer M."/>
        </authorList>
    </citation>
    <scope>NUCLEOTIDE SEQUENCE</scope>
</reference>
<name>J9CFV9_9ZZZZ</name>
<accession>J9CFV9</accession>
<comment type="caution">
    <text evidence="1">The sequence shown here is derived from an EMBL/GenBank/DDBJ whole genome shotgun (WGS) entry which is preliminary data.</text>
</comment>
<gene>
    <name evidence="1" type="ORF">EVA_12966</name>
</gene>
<dbReference type="AlphaFoldDB" id="J9CFV9"/>